<dbReference type="PRINTS" id="PR01003">
    <property type="entry name" value="FLGFLIH"/>
</dbReference>
<evidence type="ECO:0000256" key="10">
    <source>
        <dbReference type="SAM" id="MobiDB-lite"/>
    </source>
</evidence>
<sequence length="235" mass="25804">MTITRHQAVGAYQPWQPPSFDPATAPPDEQADGETLAEEAPVATEAQDDTAAPDFRLPTADEIEQIYEQARQEGREAGFAEGRAAGYDEGKALGRTEAERLAKLVDTIETAFQELDQQVAQEIVTLAIAVARQIVGHAVATDSSAVLHVVREALLQLPQNKVRIHINPQDAAGIREYLGDQLEQGHHHLLEDESIERGGCRLESAGCEVDATMETRWRRVVEGMGRDATTWETDE</sequence>
<comment type="subcellular location">
    <subcellularLocation>
        <location evidence="2">Cytoplasm</location>
    </subcellularLocation>
</comment>
<evidence type="ECO:0000256" key="5">
    <source>
        <dbReference type="ARBA" id="ARBA00022448"/>
    </source>
</evidence>
<evidence type="ECO:0000256" key="3">
    <source>
        <dbReference type="ARBA" id="ARBA00006602"/>
    </source>
</evidence>
<dbReference type="PANTHER" id="PTHR34982">
    <property type="entry name" value="YOP PROTEINS TRANSLOCATION PROTEIN L"/>
    <property type="match status" value="1"/>
</dbReference>
<feature type="domain" description="Flagellar assembly protein FliH/Type III secretion system HrpE" evidence="11">
    <location>
        <begin position="97"/>
        <end position="220"/>
    </location>
</feature>
<dbReference type="InterPro" id="IPR051472">
    <property type="entry name" value="T3SS_Stator/FliH"/>
</dbReference>
<proteinExistence type="inferred from homology"/>
<dbReference type="GO" id="GO:0003774">
    <property type="term" value="F:cytoskeletal motor activity"/>
    <property type="evidence" value="ECO:0007669"/>
    <property type="project" value="InterPro"/>
</dbReference>
<evidence type="ECO:0000256" key="8">
    <source>
        <dbReference type="ARBA" id="ARBA00022927"/>
    </source>
</evidence>
<dbReference type="RefSeq" id="WP_168987678.1">
    <property type="nucleotide sequence ID" value="NZ_CAWPHM010000261.1"/>
</dbReference>
<dbReference type="Pfam" id="PF02108">
    <property type="entry name" value="FliH"/>
    <property type="match status" value="1"/>
</dbReference>
<dbReference type="GO" id="GO:0071973">
    <property type="term" value="P:bacterial-type flagellum-dependent cell motility"/>
    <property type="evidence" value="ECO:0007669"/>
    <property type="project" value="InterPro"/>
</dbReference>
<evidence type="ECO:0000256" key="9">
    <source>
        <dbReference type="ARBA" id="ARBA00023225"/>
    </source>
</evidence>
<feature type="region of interest" description="Disordered" evidence="10">
    <location>
        <begin position="1"/>
        <end position="62"/>
    </location>
</feature>
<dbReference type="GO" id="GO:0015031">
    <property type="term" value="P:protein transport"/>
    <property type="evidence" value="ECO:0007669"/>
    <property type="project" value="UniProtKB-KW"/>
</dbReference>
<keyword evidence="13" id="KW-1185">Reference proteome</keyword>
<dbReference type="InterPro" id="IPR000563">
    <property type="entry name" value="Flag_FliH"/>
</dbReference>
<evidence type="ECO:0000256" key="7">
    <source>
        <dbReference type="ARBA" id="ARBA00022795"/>
    </source>
</evidence>
<keyword evidence="8" id="KW-0653">Protein transport</keyword>
<dbReference type="InterPro" id="IPR018035">
    <property type="entry name" value="Flagellar_FliH/T3SS_HrpE"/>
</dbReference>
<dbReference type="PANTHER" id="PTHR34982:SF1">
    <property type="entry name" value="FLAGELLAR ASSEMBLY PROTEIN FLIH"/>
    <property type="match status" value="1"/>
</dbReference>
<keyword evidence="7" id="KW-1005">Bacterial flagellum biogenesis</keyword>
<dbReference type="SUPFAM" id="SSF160527">
    <property type="entry name" value="V-type ATPase subunit E-like"/>
    <property type="match status" value="1"/>
</dbReference>
<keyword evidence="5" id="KW-0813">Transport</keyword>
<gene>
    <name evidence="12" type="ORF">GPA21_07985</name>
</gene>
<evidence type="ECO:0000313" key="13">
    <source>
        <dbReference type="Proteomes" id="UP000599523"/>
    </source>
</evidence>
<evidence type="ECO:0000256" key="2">
    <source>
        <dbReference type="ARBA" id="ARBA00004496"/>
    </source>
</evidence>
<keyword evidence="12" id="KW-0966">Cell projection</keyword>
<keyword evidence="12" id="KW-0282">Flagellum</keyword>
<evidence type="ECO:0000256" key="1">
    <source>
        <dbReference type="ARBA" id="ARBA00003041"/>
    </source>
</evidence>
<dbReference type="EMBL" id="WTVM01000037">
    <property type="protein sequence ID" value="NMG02911.1"/>
    <property type="molecule type" value="Genomic_DNA"/>
</dbReference>
<keyword evidence="9" id="KW-1006">Bacterial flagellum protein export</keyword>
<protein>
    <recommendedName>
        <fullName evidence="4">Flagellar assembly protein FliH</fullName>
    </recommendedName>
</protein>
<evidence type="ECO:0000313" key="12">
    <source>
        <dbReference type="EMBL" id="NMG02911.1"/>
    </source>
</evidence>
<organism evidence="12 13">
    <name type="scientific">Azoarcus taiwanensis</name>
    <dbReference type="NCBI Taxonomy" id="666964"/>
    <lineage>
        <taxon>Bacteria</taxon>
        <taxon>Pseudomonadati</taxon>
        <taxon>Pseudomonadota</taxon>
        <taxon>Betaproteobacteria</taxon>
        <taxon>Rhodocyclales</taxon>
        <taxon>Zoogloeaceae</taxon>
        <taxon>Azoarcus</taxon>
    </lineage>
</organism>
<evidence type="ECO:0000256" key="4">
    <source>
        <dbReference type="ARBA" id="ARBA00016507"/>
    </source>
</evidence>
<dbReference type="Proteomes" id="UP000599523">
    <property type="component" value="Unassembled WGS sequence"/>
</dbReference>
<evidence type="ECO:0000256" key="6">
    <source>
        <dbReference type="ARBA" id="ARBA00022490"/>
    </source>
</evidence>
<dbReference type="GO" id="GO:0009288">
    <property type="term" value="C:bacterial-type flagellum"/>
    <property type="evidence" value="ECO:0007669"/>
    <property type="project" value="InterPro"/>
</dbReference>
<keyword evidence="6" id="KW-0963">Cytoplasm</keyword>
<dbReference type="GO" id="GO:0005829">
    <property type="term" value="C:cytosol"/>
    <property type="evidence" value="ECO:0007669"/>
    <property type="project" value="TreeGrafter"/>
</dbReference>
<keyword evidence="12" id="KW-0969">Cilium</keyword>
<dbReference type="AlphaFoldDB" id="A0A972FIG5"/>
<dbReference type="GO" id="GO:0044781">
    <property type="term" value="P:bacterial-type flagellum organization"/>
    <property type="evidence" value="ECO:0007669"/>
    <property type="project" value="UniProtKB-KW"/>
</dbReference>
<accession>A0A972FIG5</accession>
<comment type="caution">
    <text evidence="12">The sequence shown here is derived from an EMBL/GenBank/DDBJ whole genome shotgun (WGS) entry which is preliminary data.</text>
</comment>
<comment type="similarity">
    <text evidence="3">Belongs to the FliH family.</text>
</comment>
<comment type="function">
    <text evidence="1">Needed for flagellar regrowth and assembly.</text>
</comment>
<name>A0A972FIG5_9RHOO</name>
<reference evidence="12" key="1">
    <citation type="submission" date="2019-12" db="EMBL/GenBank/DDBJ databases">
        <title>Comparative genomics gives insights into the taxonomy of the Azoarcus-Aromatoleum group and reveals separate origins of nif in the plant-associated Azoarcus and non-plant-associated Aromatoleum sub-groups.</title>
        <authorList>
            <person name="Lafos M."/>
            <person name="Maluk M."/>
            <person name="Batista M."/>
            <person name="Junghare M."/>
            <person name="Carmona M."/>
            <person name="Faoro H."/>
            <person name="Cruz L.M."/>
            <person name="Battistoni F."/>
            <person name="De Souza E."/>
            <person name="Pedrosa F."/>
            <person name="Chen W.-M."/>
            <person name="Poole P.S."/>
            <person name="Dixon R.A."/>
            <person name="James E.K."/>
        </authorList>
    </citation>
    <scope>NUCLEOTIDE SEQUENCE</scope>
    <source>
        <strain evidence="12">NSC3</strain>
    </source>
</reference>
<evidence type="ECO:0000259" key="11">
    <source>
        <dbReference type="Pfam" id="PF02108"/>
    </source>
</evidence>